<evidence type="ECO:0000259" key="6">
    <source>
        <dbReference type="Pfam" id="PF07298"/>
    </source>
</evidence>
<dbReference type="InterPro" id="IPR009915">
    <property type="entry name" value="NnrU_dom"/>
</dbReference>
<feature type="transmembrane region" description="Helical" evidence="5">
    <location>
        <begin position="161"/>
        <end position="182"/>
    </location>
</feature>
<name>A0ABW1SAZ0_9PROT</name>
<dbReference type="Proteomes" id="UP001596303">
    <property type="component" value="Unassembled WGS sequence"/>
</dbReference>
<keyword evidence="8" id="KW-1185">Reference proteome</keyword>
<accession>A0ABW1SAZ0</accession>
<gene>
    <name evidence="7" type="ORF">ACFQDM_11470</name>
</gene>
<proteinExistence type="predicted"/>
<feature type="transmembrane region" description="Helical" evidence="5">
    <location>
        <begin position="75"/>
        <end position="98"/>
    </location>
</feature>
<evidence type="ECO:0000256" key="3">
    <source>
        <dbReference type="ARBA" id="ARBA00022989"/>
    </source>
</evidence>
<comment type="caution">
    <text evidence="7">The sequence shown here is derived from an EMBL/GenBank/DDBJ whole genome shotgun (WGS) entry which is preliminary data.</text>
</comment>
<feature type="transmembrane region" description="Helical" evidence="5">
    <location>
        <begin position="35"/>
        <end position="54"/>
    </location>
</feature>
<dbReference type="Pfam" id="PF07298">
    <property type="entry name" value="NnrU"/>
    <property type="match status" value="1"/>
</dbReference>
<evidence type="ECO:0000313" key="7">
    <source>
        <dbReference type="EMBL" id="MFC6198705.1"/>
    </source>
</evidence>
<dbReference type="RefSeq" id="WP_377379164.1">
    <property type="nucleotide sequence ID" value="NZ_JBHSSW010000013.1"/>
</dbReference>
<organism evidence="7 8">
    <name type="scientific">Ponticaulis profundi</name>
    <dbReference type="NCBI Taxonomy" id="2665222"/>
    <lineage>
        <taxon>Bacteria</taxon>
        <taxon>Pseudomonadati</taxon>
        <taxon>Pseudomonadota</taxon>
        <taxon>Alphaproteobacteria</taxon>
        <taxon>Hyphomonadales</taxon>
        <taxon>Hyphomonadaceae</taxon>
        <taxon>Ponticaulis</taxon>
    </lineage>
</organism>
<evidence type="ECO:0000256" key="4">
    <source>
        <dbReference type="ARBA" id="ARBA00023136"/>
    </source>
</evidence>
<keyword evidence="3 5" id="KW-1133">Transmembrane helix</keyword>
<evidence type="ECO:0000256" key="2">
    <source>
        <dbReference type="ARBA" id="ARBA00022692"/>
    </source>
</evidence>
<comment type="subcellular location">
    <subcellularLocation>
        <location evidence="1">Membrane</location>
        <topology evidence="1">Multi-pass membrane protein</topology>
    </subcellularLocation>
</comment>
<reference evidence="8" key="1">
    <citation type="journal article" date="2019" name="Int. J. Syst. Evol. Microbiol.">
        <title>The Global Catalogue of Microorganisms (GCM) 10K type strain sequencing project: providing services to taxonomists for standard genome sequencing and annotation.</title>
        <authorList>
            <consortium name="The Broad Institute Genomics Platform"/>
            <consortium name="The Broad Institute Genome Sequencing Center for Infectious Disease"/>
            <person name="Wu L."/>
            <person name="Ma J."/>
        </authorList>
    </citation>
    <scope>NUCLEOTIDE SEQUENCE [LARGE SCALE GENOMIC DNA]</scope>
    <source>
        <strain evidence="8">CGMCC-1.15741</strain>
    </source>
</reference>
<feature type="domain" description="NnrU" evidence="6">
    <location>
        <begin position="4"/>
        <end position="187"/>
    </location>
</feature>
<evidence type="ECO:0000256" key="1">
    <source>
        <dbReference type="ARBA" id="ARBA00004141"/>
    </source>
</evidence>
<protein>
    <submittedName>
        <fullName evidence="7">NnrU family protein</fullName>
    </submittedName>
</protein>
<dbReference type="EMBL" id="JBHSSW010000013">
    <property type="protein sequence ID" value="MFC6198705.1"/>
    <property type="molecule type" value="Genomic_DNA"/>
</dbReference>
<sequence>MVMFLIGLFGFLGIHSVRAFAPGVRIRVIAKIGEMSWKGLYALFSLAFFVPLVMDYPQAQSSTIYFGTVPTALKHINAVLIPIALILAVAGSLPRGFIQKTLKHPQLVGVKLWALGHLLVNWDLTSFILFGSFLVWAVLVRISIKKRPLTEPKPPSALWDAIAVIIGGLLTGIFVMGAHVYMFGVAPIPIG</sequence>
<keyword evidence="4 5" id="KW-0472">Membrane</keyword>
<feature type="transmembrane region" description="Helical" evidence="5">
    <location>
        <begin position="118"/>
        <end position="140"/>
    </location>
</feature>
<keyword evidence="2 5" id="KW-0812">Transmembrane</keyword>
<evidence type="ECO:0000256" key="5">
    <source>
        <dbReference type="SAM" id="Phobius"/>
    </source>
</evidence>
<evidence type="ECO:0000313" key="8">
    <source>
        <dbReference type="Proteomes" id="UP001596303"/>
    </source>
</evidence>